<dbReference type="OrthoDB" id="1723908at2"/>
<dbReference type="Gene3D" id="3.40.50.300">
    <property type="entry name" value="P-loop containing nucleotide triphosphate hydrolases"/>
    <property type="match status" value="1"/>
</dbReference>
<dbReference type="GO" id="GO:0005829">
    <property type="term" value="C:cytosol"/>
    <property type="evidence" value="ECO:0007669"/>
    <property type="project" value="TreeGrafter"/>
</dbReference>
<evidence type="ECO:0000313" key="2">
    <source>
        <dbReference type="Proteomes" id="UP000256329"/>
    </source>
</evidence>
<comment type="caution">
    <text evidence="1">The sequence shown here is derived from an EMBL/GenBank/DDBJ whole genome shotgun (WGS) entry which is preliminary data.</text>
</comment>
<dbReference type="AlphaFoldDB" id="A0A3D8P4L3"/>
<dbReference type="SUPFAM" id="SSF52540">
    <property type="entry name" value="P-loop containing nucleoside triphosphate hydrolases"/>
    <property type="match status" value="1"/>
</dbReference>
<dbReference type="InterPro" id="IPR050625">
    <property type="entry name" value="ParA/MinD_ATPase"/>
</dbReference>
<organism evidence="1 2">
    <name type="scientific">Ammonifex thiophilus</name>
    <dbReference type="NCBI Taxonomy" id="444093"/>
    <lineage>
        <taxon>Bacteria</taxon>
        <taxon>Bacillati</taxon>
        <taxon>Bacillota</taxon>
        <taxon>Clostridia</taxon>
        <taxon>Thermoanaerobacterales</taxon>
        <taxon>Thermoanaerobacteraceae</taxon>
        <taxon>Ammonifex</taxon>
    </lineage>
</organism>
<dbReference type="InterPro" id="IPR027417">
    <property type="entry name" value="P-loop_NTPase"/>
</dbReference>
<name>A0A3D8P4L3_9THEO</name>
<dbReference type="RefSeq" id="WP_115792977.1">
    <property type="nucleotide sequence ID" value="NZ_QSLN01000011.1"/>
</dbReference>
<keyword evidence="2" id="KW-1185">Reference proteome</keyword>
<dbReference type="Proteomes" id="UP000256329">
    <property type="component" value="Unassembled WGS sequence"/>
</dbReference>
<dbReference type="PANTHER" id="PTHR43384:SF13">
    <property type="entry name" value="SLR0110 PROTEIN"/>
    <property type="match status" value="1"/>
</dbReference>
<gene>
    <name evidence="1" type="ORF">DXX99_08035</name>
</gene>
<evidence type="ECO:0000313" key="1">
    <source>
        <dbReference type="EMBL" id="RDV82352.1"/>
    </source>
</evidence>
<dbReference type="GO" id="GO:0016887">
    <property type="term" value="F:ATP hydrolysis activity"/>
    <property type="evidence" value="ECO:0007669"/>
    <property type="project" value="TreeGrafter"/>
</dbReference>
<dbReference type="GO" id="GO:0005524">
    <property type="term" value="F:ATP binding"/>
    <property type="evidence" value="ECO:0007669"/>
    <property type="project" value="TreeGrafter"/>
</dbReference>
<dbReference type="GO" id="GO:0051782">
    <property type="term" value="P:negative regulation of cell division"/>
    <property type="evidence" value="ECO:0007669"/>
    <property type="project" value="TreeGrafter"/>
</dbReference>
<dbReference type="PANTHER" id="PTHR43384">
    <property type="entry name" value="SEPTUM SITE-DETERMINING PROTEIN MIND HOMOLOG, CHLOROPLASTIC-RELATED"/>
    <property type="match status" value="1"/>
</dbReference>
<reference evidence="1 2" key="1">
    <citation type="submission" date="2018-08" db="EMBL/GenBank/DDBJ databases">
        <title>Form III RuBisCO-mediated autotrophy in Thermodesulfobium bacteria.</title>
        <authorList>
            <person name="Toshchakov S.V."/>
            <person name="Kublanov I.V."/>
            <person name="Frolov E."/>
            <person name="Bonch-Osmolovskaya E.A."/>
            <person name="Tourova T.P."/>
            <person name="Chernych N.A."/>
            <person name="Lebedinsky A.V."/>
        </authorList>
    </citation>
    <scope>NUCLEOTIDE SEQUENCE [LARGE SCALE GENOMIC DNA]</scope>
    <source>
        <strain evidence="1 2">SR</strain>
    </source>
</reference>
<dbReference type="GO" id="GO:0009898">
    <property type="term" value="C:cytoplasmic side of plasma membrane"/>
    <property type="evidence" value="ECO:0007669"/>
    <property type="project" value="TreeGrafter"/>
</dbReference>
<dbReference type="EMBL" id="QSLN01000011">
    <property type="protein sequence ID" value="RDV82352.1"/>
    <property type="molecule type" value="Genomic_DNA"/>
</dbReference>
<proteinExistence type="predicted"/>
<evidence type="ECO:0008006" key="3">
    <source>
        <dbReference type="Google" id="ProtNLM"/>
    </source>
</evidence>
<accession>A0A3D8P4L3</accession>
<protein>
    <recommendedName>
        <fullName evidence="3">CobQ/CobB/MinD/ParA nucleotide binding domain-containing protein</fullName>
    </recommendedName>
</protein>
<sequence length="443" mass="47641">MGARNGNPKLFLAGPPDFVAGAKREADRQGAVVVGEASTPHDLFALVDRSGADAVVLPTGPEWVKAAADLARVRPNLRVFASGPLTRESWELLSGAGARSVSGDPARAVQAAVNVLKRLYPYRFVFSPPGGGEGPAAPAGDRRVVAVPSRLVAVYSSKGGVGKTTVASNLAACLGAWARRQEEGGGPPCRVALLDFNADGSTAVYTFCRGAVRPKSVTLWRDLGGGQAPVSWPDVEVSMNYHGLSNVYYLAPPLLPEEVREFDAELAARVLRLAARFFHFVVVDMGVAVSARDPAVLALEQATDVLLVVESDPDVAMLVGEKWRRETRLLVGDEKKVRLVFNKVRKTWYSLRDLQVLFERMAGQNLPVAAELPEDPALEKSKAKGAPLYSLDPSSPFCRALDDLARRAFGILPAPEAEKKRGWLSRLFGRRVVEACPTSTPAR</sequence>